<feature type="transmembrane region" description="Helical" evidence="17">
    <location>
        <begin position="39"/>
        <end position="56"/>
    </location>
</feature>
<keyword evidence="11" id="KW-0256">Endoplasmic reticulum</keyword>
<dbReference type="PANTHER" id="PTHR44216">
    <property type="entry name" value="PROTEIN O-MANNOSYL-TRANSFERASE TMTC2"/>
    <property type="match status" value="1"/>
</dbReference>
<dbReference type="InterPro" id="IPR052384">
    <property type="entry name" value="TMTC_O-mannosyltransferase"/>
</dbReference>
<feature type="repeat" description="TPR" evidence="16">
    <location>
        <begin position="591"/>
        <end position="624"/>
    </location>
</feature>
<evidence type="ECO:0000256" key="11">
    <source>
        <dbReference type="ARBA" id="ARBA00022824"/>
    </source>
</evidence>
<evidence type="ECO:0000256" key="6">
    <source>
        <dbReference type="ARBA" id="ARBA00012839"/>
    </source>
</evidence>
<keyword evidence="9" id="KW-0677">Repeat</keyword>
<feature type="transmembrane region" description="Helical" evidence="17">
    <location>
        <begin position="329"/>
        <end position="346"/>
    </location>
</feature>
<feature type="transmembrane region" description="Helical" evidence="17">
    <location>
        <begin position="410"/>
        <end position="432"/>
    </location>
</feature>
<comment type="subcellular location">
    <subcellularLocation>
        <location evidence="3">Endoplasmic reticulum</location>
    </subcellularLocation>
    <subcellularLocation>
        <location evidence="2">Membrane</location>
        <topology evidence="2">Multi-pass membrane protein</topology>
    </subcellularLocation>
</comment>
<feature type="transmembrane region" description="Helical" evidence="17">
    <location>
        <begin position="284"/>
        <end position="301"/>
    </location>
</feature>
<feature type="transmembrane region" description="Helical" evidence="17">
    <location>
        <begin position="551"/>
        <end position="570"/>
    </location>
</feature>
<evidence type="ECO:0000259" key="18">
    <source>
        <dbReference type="Pfam" id="PF08409"/>
    </source>
</evidence>
<feature type="transmembrane region" description="Helical" evidence="17">
    <location>
        <begin position="494"/>
        <end position="518"/>
    </location>
</feature>
<dbReference type="Pfam" id="PF00515">
    <property type="entry name" value="TPR_1"/>
    <property type="match status" value="1"/>
</dbReference>
<proteinExistence type="inferred from homology"/>
<dbReference type="SUPFAM" id="SSF48452">
    <property type="entry name" value="TPR-like"/>
    <property type="match status" value="2"/>
</dbReference>
<feature type="repeat" description="TPR" evidence="16">
    <location>
        <begin position="704"/>
        <end position="737"/>
    </location>
</feature>
<evidence type="ECO:0000256" key="16">
    <source>
        <dbReference type="PROSITE-ProRule" id="PRU00339"/>
    </source>
</evidence>
<evidence type="ECO:0000256" key="10">
    <source>
        <dbReference type="ARBA" id="ARBA00022803"/>
    </source>
</evidence>
<evidence type="ECO:0000256" key="8">
    <source>
        <dbReference type="ARBA" id="ARBA00022692"/>
    </source>
</evidence>
<evidence type="ECO:0000256" key="13">
    <source>
        <dbReference type="ARBA" id="ARBA00023136"/>
    </source>
</evidence>
<feature type="domain" description="DUF1736" evidence="18">
    <location>
        <begin position="348"/>
        <end position="420"/>
    </location>
</feature>
<dbReference type="EMBL" id="JBDJPC010000003">
    <property type="protein sequence ID" value="KAL1509688.1"/>
    <property type="molecule type" value="Genomic_DNA"/>
</dbReference>
<feature type="repeat" description="TPR" evidence="16">
    <location>
        <begin position="741"/>
        <end position="774"/>
    </location>
</feature>
<evidence type="ECO:0000256" key="15">
    <source>
        <dbReference type="ARBA" id="ARBA00045102"/>
    </source>
</evidence>
<comment type="catalytic activity">
    <reaction evidence="15">
        <text>a di-trans,poly-cis-dolichyl beta-D-mannosyl phosphate + L-seryl-[protein] = 3-O-(alpha-D-mannosyl)-L-seryl-[protein] + a di-trans,poly-cis-dolichyl phosphate + H(+)</text>
        <dbReference type="Rhea" id="RHEA:17377"/>
        <dbReference type="Rhea" id="RHEA-COMP:9863"/>
        <dbReference type="Rhea" id="RHEA-COMP:13546"/>
        <dbReference type="Rhea" id="RHEA-COMP:19498"/>
        <dbReference type="Rhea" id="RHEA-COMP:19501"/>
        <dbReference type="ChEBI" id="CHEBI:15378"/>
        <dbReference type="ChEBI" id="CHEBI:29999"/>
        <dbReference type="ChEBI" id="CHEBI:57683"/>
        <dbReference type="ChEBI" id="CHEBI:58211"/>
        <dbReference type="ChEBI" id="CHEBI:137321"/>
        <dbReference type="EC" id="2.4.1.109"/>
    </reaction>
</comment>
<dbReference type="Pfam" id="PF13432">
    <property type="entry name" value="TPR_16"/>
    <property type="match status" value="3"/>
</dbReference>
<keyword evidence="7" id="KW-0808">Transferase</keyword>
<keyword evidence="12 17" id="KW-1133">Transmembrane helix</keyword>
<evidence type="ECO:0000256" key="4">
    <source>
        <dbReference type="ARBA" id="ARBA00004922"/>
    </source>
</evidence>
<dbReference type="SMART" id="SM00028">
    <property type="entry name" value="TPR"/>
    <property type="match status" value="8"/>
</dbReference>
<dbReference type="InterPro" id="IPR019734">
    <property type="entry name" value="TPR_rpt"/>
</dbReference>
<evidence type="ECO:0000256" key="7">
    <source>
        <dbReference type="ARBA" id="ARBA00022679"/>
    </source>
</evidence>
<comment type="pathway">
    <text evidence="4">Protein modification; protein glycosylation.</text>
</comment>
<feature type="repeat" description="TPR" evidence="16">
    <location>
        <begin position="625"/>
        <end position="658"/>
    </location>
</feature>
<dbReference type="Pfam" id="PF08409">
    <property type="entry name" value="TMTC_DUF1736"/>
    <property type="match status" value="1"/>
</dbReference>
<dbReference type="GO" id="GO:0016020">
    <property type="term" value="C:membrane"/>
    <property type="evidence" value="ECO:0007669"/>
    <property type="project" value="UniProtKB-SubCell"/>
</dbReference>
<dbReference type="GO" id="GO:0005783">
    <property type="term" value="C:endoplasmic reticulum"/>
    <property type="evidence" value="ECO:0007669"/>
    <property type="project" value="UniProtKB-SubCell"/>
</dbReference>
<feature type="repeat" description="TPR" evidence="16">
    <location>
        <begin position="810"/>
        <end position="843"/>
    </location>
</feature>
<evidence type="ECO:0000313" key="19">
    <source>
        <dbReference type="EMBL" id="KAL1509688.1"/>
    </source>
</evidence>
<reference evidence="19 20" key="1">
    <citation type="submission" date="2024-05" db="EMBL/GenBank/DDBJ databases">
        <title>Genetic variation in Jamaican populations of the coffee berry borer (Hypothenemus hampei).</title>
        <authorList>
            <person name="Errbii M."/>
            <person name="Myrie A."/>
        </authorList>
    </citation>
    <scope>NUCLEOTIDE SEQUENCE [LARGE SCALE GENOMIC DNA]</scope>
    <source>
        <strain evidence="19">JA-Hopewell-2020-01-JO</strain>
        <tissue evidence="19">Whole body</tissue>
    </source>
</reference>
<comment type="similarity">
    <text evidence="5">Belongs to the TMTC family.</text>
</comment>
<evidence type="ECO:0000313" key="20">
    <source>
        <dbReference type="Proteomes" id="UP001566132"/>
    </source>
</evidence>
<evidence type="ECO:0000256" key="1">
    <source>
        <dbReference type="ARBA" id="ARBA00003582"/>
    </source>
</evidence>
<keyword evidence="8 17" id="KW-0812">Transmembrane</keyword>
<keyword evidence="10 16" id="KW-0802">TPR repeat</keyword>
<comment type="catalytic activity">
    <reaction evidence="14">
        <text>a di-trans,poly-cis-dolichyl beta-D-mannosyl phosphate + L-threonyl-[protein] = 3-O-(alpha-D-mannosyl)-L-threonyl-[protein] + a di-trans,poly-cis-dolichyl phosphate + H(+)</text>
        <dbReference type="Rhea" id="RHEA:53396"/>
        <dbReference type="Rhea" id="RHEA-COMP:11060"/>
        <dbReference type="Rhea" id="RHEA-COMP:13547"/>
        <dbReference type="Rhea" id="RHEA-COMP:19498"/>
        <dbReference type="Rhea" id="RHEA-COMP:19501"/>
        <dbReference type="ChEBI" id="CHEBI:15378"/>
        <dbReference type="ChEBI" id="CHEBI:30013"/>
        <dbReference type="ChEBI" id="CHEBI:57683"/>
        <dbReference type="ChEBI" id="CHEBI:58211"/>
        <dbReference type="ChEBI" id="CHEBI:137323"/>
        <dbReference type="EC" id="2.4.1.109"/>
    </reaction>
</comment>
<dbReference type="Pfam" id="PF13374">
    <property type="entry name" value="TPR_10"/>
    <property type="match status" value="1"/>
</dbReference>
<evidence type="ECO:0000256" key="14">
    <source>
        <dbReference type="ARBA" id="ARBA00045085"/>
    </source>
</evidence>
<evidence type="ECO:0000256" key="12">
    <source>
        <dbReference type="ARBA" id="ARBA00022989"/>
    </source>
</evidence>
<dbReference type="Proteomes" id="UP001566132">
    <property type="component" value="Unassembled WGS sequence"/>
</dbReference>
<gene>
    <name evidence="19" type="ORF">ABEB36_004391</name>
</gene>
<evidence type="ECO:0000256" key="2">
    <source>
        <dbReference type="ARBA" id="ARBA00004141"/>
    </source>
</evidence>
<dbReference type="PROSITE" id="PS50005">
    <property type="entry name" value="TPR"/>
    <property type="match status" value="6"/>
</dbReference>
<name>A0ABD1F352_HYPHA</name>
<dbReference type="PROSITE" id="PS50293">
    <property type="entry name" value="TPR_REGION"/>
    <property type="match status" value="3"/>
</dbReference>
<dbReference type="AlphaFoldDB" id="A0ABD1F352"/>
<comment type="function">
    <text evidence="1">Transfers mannosyl residues to the hydroxyl group of serine or threonine residues.</text>
</comment>
<dbReference type="Gene3D" id="1.25.40.10">
    <property type="entry name" value="Tetratricopeptide repeat domain"/>
    <property type="match status" value="4"/>
</dbReference>
<comment type="caution">
    <text evidence="19">The sequence shown here is derived from an EMBL/GenBank/DDBJ whole genome shotgun (WGS) entry which is preliminary data.</text>
</comment>
<evidence type="ECO:0000256" key="9">
    <source>
        <dbReference type="ARBA" id="ARBA00022737"/>
    </source>
</evidence>
<keyword evidence="13 17" id="KW-0472">Membrane</keyword>
<feature type="repeat" description="TPR" evidence="16">
    <location>
        <begin position="878"/>
        <end position="911"/>
    </location>
</feature>
<dbReference type="GO" id="GO:0004169">
    <property type="term" value="F:dolichyl-phosphate-mannose-protein mannosyltransferase activity"/>
    <property type="evidence" value="ECO:0007669"/>
    <property type="project" value="UniProtKB-EC"/>
</dbReference>
<evidence type="ECO:0000256" key="3">
    <source>
        <dbReference type="ARBA" id="ARBA00004240"/>
    </source>
</evidence>
<dbReference type="InterPro" id="IPR013618">
    <property type="entry name" value="TMTC_DUF1736"/>
</dbReference>
<protein>
    <recommendedName>
        <fullName evidence="6">dolichyl-phosphate-mannose--protein mannosyltransferase</fullName>
        <ecNumber evidence="6">2.4.1.109</ecNumber>
    </recommendedName>
</protein>
<evidence type="ECO:0000256" key="5">
    <source>
        <dbReference type="ARBA" id="ARBA00007882"/>
    </source>
</evidence>
<dbReference type="EC" id="2.4.1.109" evidence="6"/>
<organism evidence="19 20">
    <name type="scientific">Hypothenemus hampei</name>
    <name type="common">Coffee berry borer</name>
    <dbReference type="NCBI Taxonomy" id="57062"/>
    <lineage>
        <taxon>Eukaryota</taxon>
        <taxon>Metazoa</taxon>
        <taxon>Ecdysozoa</taxon>
        <taxon>Arthropoda</taxon>
        <taxon>Hexapoda</taxon>
        <taxon>Insecta</taxon>
        <taxon>Pterygota</taxon>
        <taxon>Neoptera</taxon>
        <taxon>Endopterygota</taxon>
        <taxon>Coleoptera</taxon>
        <taxon>Polyphaga</taxon>
        <taxon>Cucujiformia</taxon>
        <taxon>Curculionidae</taxon>
        <taxon>Scolytinae</taxon>
        <taxon>Hypothenemus</taxon>
    </lineage>
</organism>
<dbReference type="PANTHER" id="PTHR44216:SF3">
    <property type="entry name" value="PROTEIN O-MANNOSYL-TRANSFERASE TMTC2"/>
    <property type="match status" value="1"/>
</dbReference>
<sequence length="926" mass="105319">MLLRTNASNKSKFFCSCFGEVFTMPGYVKWTDWIWKMDYASLVCCTLAFLLYYNTLGSDFVYDDRRAILTNLDVLPKTSWSKLLENDYWGTPLSDSGSHGSYRPLTVLTFRFNYLIGEFVPWGYHLINVVLHCSATYLLMKIAKNILPKSKNHVGSFVTGALFAAHPVHTEAVASVVGRADLLACNLFFLSLLAYSSHVRIRDSTCCSKSCEHSKLTYSKCNQKRYEKIATTLQKSVTSCNWPKNKISIHWRDDRTISKNKVNSSKNISPLPSKRCCWLTFIKIWWYFFVCLVLAVCSMLSKETGITVLGVTFVYDFVYSKNQRKKQKRSFAILLLALLLILIARLQTKTPEFSTADNPTAREPSIWTRFMTFSYLPLVNFVMLLFPNSLSFDWGMDAVSRIYSVRDPRVFFTLCFYTVLAISLALCLGGVFEQRDWFRIDYHPFSACTVCSRRASDNHSHHCRIANNNNNTTNNHTVLCLCLRAPKRITMREAALFSLSLIILPFLPATNLFFYVGFVVAERVLYIPSAGFCLLIGIAGAKLWKNSSIRGYFCAGFICVLIGFSAKTVIRNLDWQNEESLYRSAIPFNPPKAYGNLGSILNAKGRIEEAEKAFRKALDYRPNMADVHYNLAVLLQSKQKLDEAIQSYQRAIHFRPSLALAYVNLGTALIQAGRCEEAVTILRQASRLDGIGVKDRREHENAKVSALMQLGALYSDQGKLHSALAVYREIAANLPKHYPPQKVYNVLGETLAKMHQDDEAEKWYRAALEAQPEHVAAHITYGQLLAKNVSRSAEAEQWFRRAQRLAPKDASVYHHYGAFLAVNRRFNEAAYMYERAAELLPDDFELAVAAATAMRKAGRQEDAEKWYRKSVKMKPSDPRGHTNLGAMLHLNGKYKEAEHSYKKALKLQPDDETTLTNLHRLYGIMT</sequence>
<dbReference type="InterPro" id="IPR011990">
    <property type="entry name" value="TPR-like_helical_dom_sf"/>
</dbReference>
<accession>A0ABD1F352</accession>
<feature type="transmembrane region" description="Helical" evidence="17">
    <location>
        <begin position="366"/>
        <end position="390"/>
    </location>
</feature>
<feature type="transmembrane region" description="Helical" evidence="17">
    <location>
        <begin position="524"/>
        <end position="544"/>
    </location>
</feature>
<keyword evidence="20" id="KW-1185">Reference proteome</keyword>
<evidence type="ECO:0000256" key="17">
    <source>
        <dbReference type="SAM" id="Phobius"/>
    </source>
</evidence>